<dbReference type="EMBL" id="JAKZEU010000001">
    <property type="protein sequence ID" value="MCQ0969062.1"/>
    <property type="molecule type" value="Genomic_DNA"/>
</dbReference>
<geneLocation type="plasmid" evidence="3">
    <name>unnamed1</name>
</geneLocation>
<sequence length="275" mass="28620">MTTLSALAAFFVSSLVHTLTPAGMVAQVDTVGLAGPFAMSLSQTSAATLDVGWSHNAAKAFIRPDNIVLWALLIAVWGGLSIYAGSLVMRARMVPHRLDGSLQKAPWARPPAAKPEDLRPVELAPIAAALIAAALWPWVSMSQPLAGFVLTTAMMLAALTAVIRGQREGQRLRYHRSFAIFAGWATAVTYASFASLLTTDLGVTPGLAAVIAMVLCAGVGIIVQAQLGRATSFSIALIWALVGLSISAMASDPMVANAAVLGITAMIVMLVRAAS</sequence>
<evidence type="ECO:0000313" key="4">
    <source>
        <dbReference type="Proteomes" id="UP001203945"/>
    </source>
</evidence>
<accession>A0ABT1ML96</accession>
<keyword evidence="2" id="KW-0732">Signal</keyword>
<evidence type="ECO:0000256" key="2">
    <source>
        <dbReference type="SAM" id="SignalP"/>
    </source>
</evidence>
<keyword evidence="1" id="KW-0472">Membrane</keyword>
<reference evidence="3 4" key="1">
    <citation type="submission" date="2022-03" db="EMBL/GenBank/DDBJ databases">
        <authorList>
            <person name="He Y."/>
        </authorList>
    </citation>
    <scope>NUCLEOTIDE SEQUENCE [LARGE SCALE GENOMIC DNA]</scope>
    <source>
        <strain evidence="3 4">TK19116</strain>
        <plasmid evidence="3">unnamed1</plasmid>
    </source>
</reference>
<feature type="transmembrane region" description="Helical" evidence="1">
    <location>
        <begin position="121"/>
        <end position="139"/>
    </location>
</feature>
<evidence type="ECO:0000313" key="3">
    <source>
        <dbReference type="EMBL" id="MCQ0969062.1"/>
    </source>
</evidence>
<organism evidence="3 4">
    <name type="scientific">Paracoccus albicereus</name>
    <dbReference type="NCBI Taxonomy" id="2922394"/>
    <lineage>
        <taxon>Bacteria</taxon>
        <taxon>Pseudomonadati</taxon>
        <taxon>Pseudomonadota</taxon>
        <taxon>Alphaproteobacteria</taxon>
        <taxon>Rhodobacterales</taxon>
        <taxon>Paracoccaceae</taxon>
        <taxon>Paracoccus</taxon>
    </lineage>
</organism>
<feature type="transmembrane region" description="Helical" evidence="1">
    <location>
        <begin position="255"/>
        <end position="274"/>
    </location>
</feature>
<feature type="transmembrane region" description="Helical" evidence="1">
    <location>
        <begin position="230"/>
        <end position="249"/>
    </location>
</feature>
<evidence type="ECO:0000256" key="1">
    <source>
        <dbReference type="SAM" id="Phobius"/>
    </source>
</evidence>
<keyword evidence="1" id="KW-1133">Transmembrane helix</keyword>
<proteinExistence type="predicted"/>
<gene>
    <name evidence="3" type="ORF">MLD63_01260</name>
</gene>
<feature type="transmembrane region" description="Helical" evidence="1">
    <location>
        <begin position="145"/>
        <end position="165"/>
    </location>
</feature>
<feature type="chain" id="PRO_5047096876" evidence="2">
    <location>
        <begin position="19"/>
        <end position="275"/>
    </location>
</feature>
<feature type="signal peptide" evidence="2">
    <location>
        <begin position="1"/>
        <end position="18"/>
    </location>
</feature>
<keyword evidence="1" id="KW-0812">Transmembrane</keyword>
<feature type="transmembrane region" description="Helical" evidence="1">
    <location>
        <begin position="203"/>
        <end position="223"/>
    </location>
</feature>
<protein>
    <submittedName>
        <fullName evidence="3">Uncharacterized protein</fullName>
    </submittedName>
</protein>
<comment type="caution">
    <text evidence="3">The sequence shown here is derived from an EMBL/GenBank/DDBJ whole genome shotgun (WGS) entry which is preliminary data.</text>
</comment>
<feature type="transmembrane region" description="Helical" evidence="1">
    <location>
        <begin position="177"/>
        <end position="197"/>
    </location>
</feature>
<name>A0ABT1ML96_9RHOB</name>
<dbReference type="RefSeq" id="WP_255328022.1">
    <property type="nucleotide sequence ID" value="NZ_JAKZEU010000001.1"/>
</dbReference>
<keyword evidence="3" id="KW-0614">Plasmid</keyword>
<keyword evidence="4" id="KW-1185">Reference proteome</keyword>
<feature type="transmembrane region" description="Helical" evidence="1">
    <location>
        <begin position="67"/>
        <end position="88"/>
    </location>
</feature>
<dbReference type="Proteomes" id="UP001203945">
    <property type="component" value="Unassembled WGS sequence"/>
</dbReference>